<organism evidence="10 11">
    <name type="scientific">Jiangella ureilytica</name>
    <dbReference type="NCBI Taxonomy" id="2530374"/>
    <lineage>
        <taxon>Bacteria</taxon>
        <taxon>Bacillati</taxon>
        <taxon>Actinomycetota</taxon>
        <taxon>Actinomycetes</taxon>
        <taxon>Jiangellales</taxon>
        <taxon>Jiangellaceae</taxon>
        <taxon>Jiangella</taxon>
    </lineage>
</organism>
<comment type="caution">
    <text evidence="10">The sequence shown here is derived from an EMBL/GenBank/DDBJ whole genome shotgun (WGS) entry which is preliminary data.</text>
</comment>
<evidence type="ECO:0000256" key="1">
    <source>
        <dbReference type="ARBA" id="ARBA00004202"/>
    </source>
</evidence>
<dbReference type="InterPro" id="IPR050388">
    <property type="entry name" value="ABC_Ni/Peptide_Import"/>
</dbReference>
<feature type="domain" description="ABC transporter" evidence="9">
    <location>
        <begin position="407"/>
        <end position="656"/>
    </location>
</feature>
<dbReference type="GO" id="GO:0016887">
    <property type="term" value="F:ATP hydrolysis activity"/>
    <property type="evidence" value="ECO:0007669"/>
    <property type="project" value="InterPro"/>
</dbReference>
<comment type="subcellular location">
    <subcellularLocation>
        <location evidence="1">Cell membrane</location>
        <topology evidence="1">Peripheral membrane protein</topology>
    </subcellularLocation>
</comment>
<dbReference type="GO" id="GO:0005524">
    <property type="term" value="F:ATP binding"/>
    <property type="evidence" value="ECO:0007669"/>
    <property type="project" value="UniProtKB-KW"/>
</dbReference>
<dbReference type="InterPro" id="IPR027417">
    <property type="entry name" value="P-loop_NTPase"/>
</dbReference>
<dbReference type="Pfam" id="PF00005">
    <property type="entry name" value="ABC_tran"/>
    <property type="match status" value="2"/>
</dbReference>
<keyword evidence="5" id="KW-0547">Nucleotide-binding</keyword>
<reference evidence="10 11" key="1">
    <citation type="submission" date="2019-02" db="EMBL/GenBank/DDBJ databases">
        <title>Draft genome sequences of novel Actinobacteria.</title>
        <authorList>
            <person name="Sahin N."/>
            <person name="Ay H."/>
            <person name="Saygin H."/>
        </authorList>
    </citation>
    <scope>NUCLEOTIDE SEQUENCE [LARGE SCALE GENOMIC DNA]</scope>
    <source>
        <strain evidence="10 11">KC603</strain>
    </source>
</reference>
<accession>A0A4R4RTW7</accession>
<sequence>MVACRHPRNRGHAGRPGLQPDGRLVARRPRPAVEAEGVAMVAEPVSITGREKNRGGPEPVLSVRDLVTRFDTRYGRLTAVRGVSFDLYPGETLGVVGESGSGKSVTMMSVLGLLPPNGRVVGGQVRLGDRDLLSMRTNARRSLQGKEIATIFQDPMSSLNPVLSIGAQIVESLRFHQQGLGRKAARQRAAELLRIVGVPNPEQRLDEYPHQYSGGMRQRAMIAMALANDPRILIADEPTTALDVTTQAQILGLLKDAKARTGAAAIIVTHDLGVVAETADRVMVMYAGRVVEVGDVEQVFRHPRHPYTHALLASSPRVDERMDKLAQIQGRPPDPLETPPGCPFQPRCHQAGSREICRTELPPLQQIEPAHWSACHFAAERFADLATRPAAEVQAAGGRAVAQDEVLRIEGLKVHFPIVRGVLRRPVGTIRAVDGIDLVLHRAETLGIVGESGCGKTTTGRAIVRLVDPTEGRVVFKGEDVTGYDRDRLRSVRRSLQIVFQDPYSSLDPRMKVGALVGEALRIHGAPRPSHRDRVRRVLDLVGLRAEDADRYPHEFSGGQRQRIAVARSIILDPDVLVLDEPVSALDVSVQAQTINLLMDLQRELNMAFVFVAHDLAVVRHISHRVAVMYLGKVVEAGDNNAVYENPLHPYTQALLSAVPVADVDAGERPRIVLSGEVPSAANPPSGCRFRTRCFKAQSICAEQEPPLVYTPTSEHTVACHFPGPHPIPMR</sequence>
<name>A0A4R4RTW7_9ACTN</name>
<dbReference type="GO" id="GO:0005886">
    <property type="term" value="C:plasma membrane"/>
    <property type="evidence" value="ECO:0007669"/>
    <property type="project" value="UniProtKB-SubCell"/>
</dbReference>
<evidence type="ECO:0000313" key="11">
    <source>
        <dbReference type="Proteomes" id="UP000295621"/>
    </source>
</evidence>
<dbReference type="NCBIfam" id="NF007739">
    <property type="entry name" value="PRK10419.1"/>
    <property type="match status" value="2"/>
</dbReference>
<dbReference type="InterPro" id="IPR003439">
    <property type="entry name" value="ABC_transporter-like_ATP-bd"/>
</dbReference>
<proteinExistence type="inferred from homology"/>
<evidence type="ECO:0000256" key="6">
    <source>
        <dbReference type="ARBA" id="ARBA00022840"/>
    </source>
</evidence>
<dbReference type="Proteomes" id="UP000295621">
    <property type="component" value="Unassembled WGS sequence"/>
</dbReference>
<evidence type="ECO:0000256" key="7">
    <source>
        <dbReference type="ARBA" id="ARBA00023136"/>
    </source>
</evidence>
<feature type="compositionally biased region" description="Basic residues" evidence="8">
    <location>
        <begin position="1"/>
        <end position="13"/>
    </location>
</feature>
<evidence type="ECO:0000256" key="4">
    <source>
        <dbReference type="ARBA" id="ARBA00022475"/>
    </source>
</evidence>
<dbReference type="PANTHER" id="PTHR43297:SF2">
    <property type="entry name" value="DIPEPTIDE TRANSPORT ATP-BINDING PROTEIN DPPD"/>
    <property type="match status" value="1"/>
</dbReference>
<evidence type="ECO:0000256" key="2">
    <source>
        <dbReference type="ARBA" id="ARBA00005417"/>
    </source>
</evidence>
<dbReference type="AlphaFoldDB" id="A0A4R4RTW7"/>
<keyword evidence="3" id="KW-0813">Transport</keyword>
<dbReference type="CDD" id="cd03257">
    <property type="entry name" value="ABC_NikE_OppD_transporters"/>
    <property type="match status" value="2"/>
</dbReference>
<feature type="domain" description="ABC transporter" evidence="9">
    <location>
        <begin position="61"/>
        <end position="312"/>
    </location>
</feature>
<dbReference type="Pfam" id="PF08352">
    <property type="entry name" value="oligo_HPY"/>
    <property type="match status" value="2"/>
</dbReference>
<keyword evidence="7" id="KW-0472">Membrane</keyword>
<dbReference type="GO" id="GO:0015833">
    <property type="term" value="P:peptide transport"/>
    <property type="evidence" value="ECO:0007669"/>
    <property type="project" value="InterPro"/>
</dbReference>
<dbReference type="PROSITE" id="PS50893">
    <property type="entry name" value="ABC_TRANSPORTER_2"/>
    <property type="match status" value="2"/>
</dbReference>
<dbReference type="NCBIfam" id="NF008453">
    <property type="entry name" value="PRK11308.1"/>
    <property type="match status" value="2"/>
</dbReference>
<dbReference type="PROSITE" id="PS00211">
    <property type="entry name" value="ABC_TRANSPORTER_1"/>
    <property type="match status" value="2"/>
</dbReference>
<gene>
    <name evidence="10" type="ORF">E1212_07865</name>
</gene>
<evidence type="ECO:0000259" key="9">
    <source>
        <dbReference type="PROSITE" id="PS50893"/>
    </source>
</evidence>
<feature type="region of interest" description="Disordered" evidence="8">
    <location>
        <begin position="1"/>
        <end position="23"/>
    </location>
</feature>
<dbReference type="SUPFAM" id="SSF52540">
    <property type="entry name" value="P-loop containing nucleoside triphosphate hydrolases"/>
    <property type="match status" value="2"/>
</dbReference>
<dbReference type="InterPro" id="IPR003593">
    <property type="entry name" value="AAA+_ATPase"/>
</dbReference>
<evidence type="ECO:0000256" key="3">
    <source>
        <dbReference type="ARBA" id="ARBA00022448"/>
    </source>
</evidence>
<keyword evidence="4" id="KW-1003">Cell membrane</keyword>
<evidence type="ECO:0000313" key="10">
    <source>
        <dbReference type="EMBL" id="TDC52759.1"/>
    </source>
</evidence>
<dbReference type="EMBL" id="SMKL01000013">
    <property type="protein sequence ID" value="TDC52759.1"/>
    <property type="molecule type" value="Genomic_DNA"/>
</dbReference>
<evidence type="ECO:0000256" key="5">
    <source>
        <dbReference type="ARBA" id="ARBA00022741"/>
    </source>
</evidence>
<dbReference type="OrthoDB" id="8036461at2"/>
<comment type="similarity">
    <text evidence="2">Belongs to the ABC transporter superfamily.</text>
</comment>
<dbReference type="InterPro" id="IPR013563">
    <property type="entry name" value="Oligopep_ABC_C"/>
</dbReference>
<dbReference type="InterPro" id="IPR017871">
    <property type="entry name" value="ABC_transporter-like_CS"/>
</dbReference>
<keyword evidence="6 10" id="KW-0067">ATP-binding</keyword>
<dbReference type="FunFam" id="3.40.50.300:FF:000016">
    <property type="entry name" value="Oligopeptide ABC transporter ATP-binding component"/>
    <property type="match status" value="2"/>
</dbReference>
<dbReference type="SMART" id="SM00382">
    <property type="entry name" value="AAA"/>
    <property type="match status" value="2"/>
</dbReference>
<dbReference type="PANTHER" id="PTHR43297">
    <property type="entry name" value="OLIGOPEPTIDE TRANSPORT ATP-BINDING PROTEIN APPD"/>
    <property type="match status" value="1"/>
</dbReference>
<dbReference type="NCBIfam" id="TIGR01727">
    <property type="entry name" value="oligo_HPY"/>
    <property type="match status" value="2"/>
</dbReference>
<dbReference type="Gene3D" id="3.40.50.300">
    <property type="entry name" value="P-loop containing nucleotide triphosphate hydrolases"/>
    <property type="match status" value="2"/>
</dbReference>
<protein>
    <submittedName>
        <fullName evidence="10">ABC transporter ATP-binding protein</fullName>
    </submittedName>
</protein>
<keyword evidence="11" id="KW-1185">Reference proteome</keyword>
<evidence type="ECO:0000256" key="8">
    <source>
        <dbReference type="SAM" id="MobiDB-lite"/>
    </source>
</evidence>